<evidence type="ECO:0000313" key="5">
    <source>
        <dbReference type="EMBL" id="GCE12824.1"/>
    </source>
</evidence>
<evidence type="ECO:0000256" key="3">
    <source>
        <dbReference type="ARBA" id="ARBA00023163"/>
    </source>
</evidence>
<dbReference type="GO" id="GO:0003677">
    <property type="term" value="F:DNA binding"/>
    <property type="evidence" value="ECO:0007669"/>
    <property type="project" value="UniProtKB-KW"/>
</dbReference>
<feature type="domain" description="HTH marR-type" evidence="4">
    <location>
        <begin position="6"/>
        <end position="139"/>
    </location>
</feature>
<evidence type="ECO:0000256" key="1">
    <source>
        <dbReference type="ARBA" id="ARBA00023015"/>
    </source>
</evidence>
<dbReference type="InterPro" id="IPR000835">
    <property type="entry name" value="HTH_MarR-typ"/>
</dbReference>
<keyword evidence="1" id="KW-0805">Transcription regulation</keyword>
<keyword evidence="2" id="KW-0238">DNA-binding</keyword>
<dbReference type="AlphaFoldDB" id="A0A402A136"/>
<proteinExistence type="predicted"/>
<dbReference type="SUPFAM" id="SSF46785">
    <property type="entry name" value="Winged helix' DNA-binding domain"/>
    <property type="match status" value="1"/>
</dbReference>
<dbReference type="Pfam" id="PF01047">
    <property type="entry name" value="MarR"/>
    <property type="match status" value="1"/>
</dbReference>
<protein>
    <recommendedName>
        <fullName evidence="4">HTH marR-type domain-containing protein</fullName>
    </recommendedName>
</protein>
<dbReference type="SMART" id="SM00347">
    <property type="entry name" value="HTH_MARR"/>
    <property type="match status" value="1"/>
</dbReference>
<organism evidence="5 6">
    <name type="scientific">Tengunoibacter tsumagoiensis</name>
    <dbReference type="NCBI Taxonomy" id="2014871"/>
    <lineage>
        <taxon>Bacteria</taxon>
        <taxon>Bacillati</taxon>
        <taxon>Chloroflexota</taxon>
        <taxon>Ktedonobacteria</taxon>
        <taxon>Ktedonobacterales</taxon>
        <taxon>Dictyobacteraceae</taxon>
        <taxon>Tengunoibacter</taxon>
    </lineage>
</organism>
<dbReference type="InterPro" id="IPR036390">
    <property type="entry name" value="WH_DNA-bd_sf"/>
</dbReference>
<dbReference type="PROSITE" id="PS50995">
    <property type="entry name" value="HTH_MARR_2"/>
    <property type="match status" value="1"/>
</dbReference>
<dbReference type="GO" id="GO:0003700">
    <property type="term" value="F:DNA-binding transcription factor activity"/>
    <property type="evidence" value="ECO:0007669"/>
    <property type="project" value="InterPro"/>
</dbReference>
<dbReference type="Gene3D" id="1.10.10.10">
    <property type="entry name" value="Winged helix-like DNA-binding domain superfamily/Winged helix DNA-binding domain"/>
    <property type="match status" value="1"/>
</dbReference>
<dbReference type="Proteomes" id="UP000287352">
    <property type="component" value="Unassembled WGS sequence"/>
</dbReference>
<comment type="caution">
    <text evidence="5">The sequence shown here is derived from an EMBL/GenBank/DDBJ whole genome shotgun (WGS) entry which is preliminary data.</text>
</comment>
<evidence type="ECO:0000313" key="6">
    <source>
        <dbReference type="Proteomes" id="UP000287352"/>
    </source>
</evidence>
<keyword evidence="6" id="KW-1185">Reference proteome</keyword>
<dbReference type="InterPro" id="IPR036388">
    <property type="entry name" value="WH-like_DNA-bd_sf"/>
</dbReference>
<sequence>MVSSIELELAQLISSTFIHLDEGDRQLLKHFGLTTTQYWALVHLEDPQGRSLSELADLLICDKSNMTSVVDKLEKAHLAKRQRGKDGDRRYTRVILTEEGQALRHKVKSAREQMISTRLSPLGTPTLQALKQALQQSTTLLESQFASGEVPTLIERVISSEPLPVSCNP</sequence>
<gene>
    <name evidence="5" type="ORF">KTT_26830</name>
</gene>
<dbReference type="EMBL" id="BIFR01000001">
    <property type="protein sequence ID" value="GCE12824.1"/>
    <property type="molecule type" value="Genomic_DNA"/>
</dbReference>
<evidence type="ECO:0000256" key="2">
    <source>
        <dbReference type="ARBA" id="ARBA00023125"/>
    </source>
</evidence>
<dbReference type="PANTHER" id="PTHR42756:SF1">
    <property type="entry name" value="TRANSCRIPTIONAL REPRESSOR OF EMRAB OPERON"/>
    <property type="match status" value="1"/>
</dbReference>
<dbReference type="PANTHER" id="PTHR42756">
    <property type="entry name" value="TRANSCRIPTIONAL REGULATOR, MARR"/>
    <property type="match status" value="1"/>
</dbReference>
<accession>A0A402A136</accession>
<evidence type="ECO:0000259" key="4">
    <source>
        <dbReference type="PROSITE" id="PS50995"/>
    </source>
</evidence>
<keyword evidence="3" id="KW-0804">Transcription</keyword>
<reference evidence="6" key="1">
    <citation type="submission" date="2018-12" db="EMBL/GenBank/DDBJ databases">
        <title>Tengunoibacter tsumagoiensis gen. nov., sp. nov., Dictyobacter kobayashii sp. nov., D. alpinus sp. nov., and D. joshuensis sp. nov. and description of Dictyobacteraceae fam. nov. within the order Ktedonobacterales isolated from Tengu-no-mugimeshi.</title>
        <authorList>
            <person name="Wang C.M."/>
            <person name="Zheng Y."/>
            <person name="Sakai Y."/>
            <person name="Toyoda A."/>
            <person name="Minakuchi Y."/>
            <person name="Abe K."/>
            <person name="Yokota A."/>
            <person name="Yabe S."/>
        </authorList>
    </citation>
    <scope>NUCLEOTIDE SEQUENCE [LARGE SCALE GENOMIC DNA]</scope>
    <source>
        <strain evidence="6">Uno3</strain>
    </source>
</reference>
<name>A0A402A136_9CHLR</name>